<evidence type="ECO:0000256" key="5">
    <source>
        <dbReference type="SAM" id="MobiDB-lite"/>
    </source>
</evidence>
<evidence type="ECO:0000256" key="2">
    <source>
        <dbReference type="ARBA" id="ARBA00022692"/>
    </source>
</evidence>
<feature type="transmembrane region" description="Helical" evidence="6">
    <location>
        <begin position="125"/>
        <end position="142"/>
    </location>
</feature>
<proteinExistence type="predicted"/>
<evidence type="ECO:0000313" key="8">
    <source>
        <dbReference type="EMBL" id="PFX29704.1"/>
    </source>
</evidence>
<feature type="transmembrane region" description="Helical" evidence="6">
    <location>
        <begin position="49"/>
        <end position="66"/>
    </location>
</feature>
<dbReference type="InterPro" id="IPR011992">
    <property type="entry name" value="EF-hand-dom_pair"/>
</dbReference>
<feature type="region of interest" description="Disordered" evidence="5">
    <location>
        <begin position="517"/>
        <end position="573"/>
    </location>
</feature>
<organism evidence="8 9">
    <name type="scientific">Stylophora pistillata</name>
    <name type="common">Smooth cauliflower coral</name>
    <dbReference type="NCBI Taxonomy" id="50429"/>
    <lineage>
        <taxon>Eukaryota</taxon>
        <taxon>Metazoa</taxon>
        <taxon>Cnidaria</taxon>
        <taxon>Anthozoa</taxon>
        <taxon>Hexacorallia</taxon>
        <taxon>Scleractinia</taxon>
        <taxon>Astrocoeniina</taxon>
        <taxon>Pocilloporidae</taxon>
        <taxon>Stylophora</taxon>
    </lineage>
</organism>
<keyword evidence="3 6" id="KW-1133">Transmembrane helix</keyword>
<keyword evidence="9" id="KW-1185">Reference proteome</keyword>
<evidence type="ECO:0000256" key="3">
    <source>
        <dbReference type="ARBA" id="ARBA00022989"/>
    </source>
</evidence>
<dbReference type="Proteomes" id="UP000225706">
    <property type="component" value="Unassembled WGS sequence"/>
</dbReference>
<evidence type="ECO:0000259" key="7">
    <source>
        <dbReference type="Pfam" id="PF00520"/>
    </source>
</evidence>
<dbReference type="InterPro" id="IPR028801">
    <property type="entry name" value="TPC1_animal"/>
</dbReference>
<feature type="transmembrane region" description="Helical" evidence="6">
    <location>
        <begin position="214"/>
        <end position="231"/>
    </location>
</feature>
<dbReference type="OrthoDB" id="10068803at2759"/>
<dbReference type="GO" id="GO:0010008">
    <property type="term" value="C:endosome membrane"/>
    <property type="evidence" value="ECO:0007669"/>
    <property type="project" value="TreeGrafter"/>
</dbReference>
<keyword evidence="2 6" id="KW-0812">Transmembrane</keyword>
<sequence length="573" mass="66866">MGELELGGGRLKKELDAAIYLQEGKNNDRFATHPTPQTMRWYLLAHSRYYYVLELMAALFLLALGLTEKPPAGASTDVNRLTLPVYVHATLEVLSLIIIFAGLAVKLKWQGGKLFFTHKRTSLKVIIWCVVFVEAIVVLVRRENHFRVTRSLRPLFLIDTHYCYGVRRVLRQILLSLPPILDMLFLLLFVMVIFAMLGFYLFSDNEKDESFRSFWRSFISLFVLLTTANYPDVMMPAYNRSRWSVIFFVIYIAVVLYFLMNLLLAVVYDTFTNIEKNKFRKLFLHKRQGVRKAYKLLHSECPPHRISWDTFKGLMSYYKPKRTDLEKYLVFKSLNTSQTGELSLDEFYNVFENSQMKWKRVTEHYNQWFSCFKSCNCLYRTLKVYVAEALLKILGLGLRKYFLSGWNMNTSWEEEYKEGGYYYLNNFDDLLHSYGGDSFHDIRLGQIILYVILHCHNEDMKIKMEISVTYEELLDLGESYVTDLQPNQTVNYTGKRTKTKMDLNIKMYDDEVEQWIRNERPPDRGETSARASMIEDTRRMPPTNSPSPPVSSSGNGVVTDGIMLGNVNTALDE</sequence>
<feature type="compositionally biased region" description="Low complexity" evidence="5">
    <location>
        <begin position="550"/>
        <end position="559"/>
    </location>
</feature>
<dbReference type="Gene3D" id="1.10.287.70">
    <property type="match status" value="1"/>
</dbReference>
<feature type="transmembrane region" description="Helical" evidence="6">
    <location>
        <begin position="86"/>
        <end position="105"/>
    </location>
</feature>
<dbReference type="EMBL" id="LSMT01000062">
    <property type="protein sequence ID" value="PFX29704.1"/>
    <property type="molecule type" value="Genomic_DNA"/>
</dbReference>
<evidence type="ECO:0000256" key="4">
    <source>
        <dbReference type="ARBA" id="ARBA00023136"/>
    </source>
</evidence>
<protein>
    <submittedName>
        <fullName evidence="8">Two pore calcium channel protein 1</fullName>
    </submittedName>
</protein>
<dbReference type="InterPro" id="IPR005821">
    <property type="entry name" value="Ion_trans_dom"/>
</dbReference>
<dbReference type="GO" id="GO:0022832">
    <property type="term" value="F:voltage-gated channel activity"/>
    <property type="evidence" value="ECO:0007669"/>
    <property type="project" value="InterPro"/>
</dbReference>
<dbReference type="STRING" id="50429.A0A2B4SG75"/>
<dbReference type="GO" id="GO:0005216">
    <property type="term" value="F:monoatomic ion channel activity"/>
    <property type="evidence" value="ECO:0007669"/>
    <property type="project" value="InterPro"/>
</dbReference>
<comment type="subcellular location">
    <subcellularLocation>
        <location evidence="1">Membrane</location>
        <topology evidence="1">Multi-pass membrane protein</topology>
    </subcellularLocation>
</comment>
<gene>
    <name evidence="8" type="primary">TPCN1</name>
    <name evidence="8" type="ORF">AWC38_SpisGene5547</name>
</gene>
<dbReference type="AlphaFoldDB" id="A0A2B4SG75"/>
<keyword evidence="4 6" id="KW-0472">Membrane</keyword>
<dbReference type="PANTHER" id="PTHR46474:SF1">
    <property type="entry name" value="TWO PORE CHANNEL PROTEIN 1"/>
    <property type="match status" value="1"/>
</dbReference>
<dbReference type="FunFam" id="1.10.287.70:FF:000062">
    <property type="entry name" value="Two pore calcium channel protein 1"/>
    <property type="match status" value="1"/>
</dbReference>
<comment type="caution">
    <text evidence="8">The sequence shown here is derived from an EMBL/GenBank/DDBJ whole genome shotgun (WGS) entry which is preliminary data.</text>
</comment>
<name>A0A2B4SG75_STYPI</name>
<feature type="domain" description="Ion transport" evidence="7">
    <location>
        <begin position="86"/>
        <end position="277"/>
    </location>
</feature>
<feature type="compositionally biased region" description="Basic and acidic residues" evidence="5">
    <location>
        <begin position="517"/>
        <end position="539"/>
    </location>
</feature>
<dbReference type="PANTHER" id="PTHR46474">
    <property type="entry name" value="TWO PORE CALCIUM CHANNEL PROTEIN 1"/>
    <property type="match status" value="1"/>
</dbReference>
<feature type="transmembrane region" description="Helical" evidence="6">
    <location>
        <begin position="243"/>
        <end position="271"/>
    </location>
</feature>
<dbReference type="GO" id="GO:0005765">
    <property type="term" value="C:lysosomal membrane"/>
    <property type="evidence" value="ECO:0007669"/>
    <property type="project" value="InterPro"/>
</dbReference>
<evidence type="ECO:0000256" key="1">
    <source>
        <dbReference type="ARBA" id="ARBA00004141"/>
    </source>
</evidence>
<feature type="transmembrane region" description="Helical" evidence="6">
    <location>
        <begin position="183"/>
        <end position="202"/>
    </location>
</feature>
<evidence type="ECO:0000256" key="6">
    <source>
        <dbReference type="SAM" id="Phobius"/>
    </source>
</evidence>
<accession>A0A2B4SG75</accession>
<reference evidence="9" key="1">
    <citation type="journal article" date="2017" name="bioRxiv">
        <title>Comparative analysis of the genomes of Stylophora pistillata and Acropora digitifera provides evidence for extensive differences between species of corals.</title>
        <authorList>
            <person name="Voolstra C.R."/>
            <person name="Li Y."/>
            <person name="Liew Y.J."/>
            <person name="Baumgarten S."/>
            <person name="Zoccola D."/>
            <person name="Flot J.-F."/>
            <person name="Tambutte S."/>
            <person name="Allemand D."/>
            <person name="Aranda M."/>
        </authorList>
    </citation>
    <scope>NUCLEOTIDE SEQUENCE [LARGE SCALE GENOMIC DNA]</scope>
</reference>
<evidence type="ECO:0000313" key="9">
    <source>
        <dbReference type="Proteomes" id="UP000225706"/>
    </source>
</evidence>
<dbReference type="Pfam" id="PF00520">
    <property type="entry name" value="Ion_trans"/>
    <property type="match status" value="1"/>
</dbReference>
<dbReference type="SUPFAM" id="SSF47473">
    <property type="entry name" value="EF-hand"/>
    <property type="match status" value="1"/>
</dbReference>
<dbReference type="SUPFAM" id="SSF81324">
    <property type="entry name" value="Voltage-gated potassium channels"/>
    <property type="match status" value="1"/>
</dbReference>